<keyword evidence="8" id="KW-0067">ATP-binding</keyword>
<dbReference type="OrthoDB" id="507945at2759"/>
<dbReference type="GO" id="GO:0005524">
    <property type="term" value="F:ATP binding"/>
    <property type="evidence" value="ECO:0007669"/>
    <property type="project" value="UniProtKB-KW"/>
</dbReference>
<dbReference type="RefSeq" id="XP_003057148.1">
    <property type="nucleotide sequence ID" value="XM_003057102.1"/>
</dbReference>
<evidence type="ECO:0000256" key="8">
    <source>
        <dbReference type="ARBA" id="ARBA00022840"/>
    </source>
</evidence>
<dbReference type="Pfam" id="PF02367">
    <property type="entry name" value="TsaE"/>
    <property type="match status" value="1"/>
</dbReference>
<dbReference type="Proteomes" id="UP000001876">
    <property type="component" value="Unassembled WGS sequence"/>
</dbReference>
<dbReference type="Gene3D" id="3.40.50.300">
    <property type="entry name" value="P-loop containing nucleotide triphosphate hydrolases"/>
    <property type="match status" value="1"/>
</dbReference>
<reference evidence="12 13" key="1">
    <citation type="journal article" date="2009" name="Science">
        <title>Green evolution and dynamic adaptations revealed by genomes of the marine picoeukaryotes Micromonas.</title>
        <authorList>
            <person name="Worden A.Z."/>
            <person name="Lee J.H."/>
            <person name="Mock T."/>
            <person name="Rouze P."/>
            <person name="Simmons M.P."/>
            <person name="Aerts A.L."/>
            <person name="Allen A.E."/>
            <person name="Cuvelier M.L."/>
            <person name="Derelle E."/>
            <person name="Everett M.V."/>
            <person name="Foulon E."/>
            <person name="Grimwood J."/>
            <person name="Gundlach H."/>
            <person name="Henrissat B."/>
            <person name="Napoli C."/>
            <person name="McDonald S.M."/>
            <person name="Parker M.S."/>
            <person name="Rombauts S."/>
            <person name="Salamov A."/>
            <person name="Von Dassow P."/>
            <person name="Badger J.H."/>
            <person name="Coutinho P.M."/>
            <person name="Demir E."/>
            <person name="Dubchak I."/>
            <person name="Gentemann C."/>
            <person name="Eikrem W."/>
            <person name="Gready J.E."/>
            <person name="John U."/>
            <person name="Lanier W."/>
            <person name="Lindquist E.A."/>
            <person name="Lucas S."/>
            <person name="Mayer K.F."/>
            <person name="Moreau H."/>
            <person name="Not F."/>
            <person name="Otillar R."/>
            <person name="Panaud O."/>
            <person name="Pangilinan J."/>
            <person name="Paulsen I."/>
            <person name="Piegu B."/>
            <person name="Poliakov A."/>
            <person name="Robbens S."/>
            <person name="Schmutz J."/>
            <person name="Toulza E."/>
            <person name="Wyss T."/>
            <person name="Zelensky A."/>
            <person name="Zhou K."/>
            <person name="Armbrust E.V."/>
            <person name="Bhattacharya D."/>
            <person name="Goodenough U.W."/>
            <person name="Van de Peer Y."/>
            <person name="Grigoriev I.V."/>
        </authorList>
    </citation>
    <scope>NUCLEOTIDE SEQUENCE [LARGE SCALE GENOMIC DNA]</scope>
    <source>
        <strain evidence="12 13">CCMP1545</strain>
    </source>
</reference>
<dbReference type="PANTHER" id="PTHR33540:SF2">
    <property type="entry name" value="TRNA THREONYLCARBAMOYLADENOSINE BIOSYNTHESIS PROTEIN TSAE"/>
    <property type="match status" value="1"/>
</dbReference>
<dbReference type="GO" id="GO:0002949">
    <property type="term" value="P:tRNA threonylcarbamoyladenosine modification"/>
    <property type="evidence" value="ECO:0007669"/>
    <property type="project" value="InterPro"/>
</dbReference>
<dbReference type="GO" id="GO:0046872">
    <property type="term" value="F:metal ion binding"/>
    <property type="evidence" value="ECO:0007669"/>
    <property type="project" value="UniProtKB-KW"/>
</dbReference>
<dbReference type="STRING" id="564608.C1MNQ1"/>
<keyword evidence="5" id="KW-0819">tRNA processing</keyword>
<feature type="region of interest" description="Disordered" evidence="11">
    <location>
        <begin position="209"/>
        <end position="246"/>
    </location>
</feature>
<keyword evidence="13" id="KW-1185">Reference proteome</keyword>
<comment type="similarity">
    <text evidence="2">Belongs to the TsaE family.</text>
</comment>
<dbReference type="AlphaFoldDB" id="C1MNQ1"/>
<comment type="subcellular location">
    <subcellularLocation>
        <location evidence="1">Cytoplasm</location>
    </subcellularLocation>
</comment>
<evidence type="ECO:0000256" key="5">
    <source>
        <dbReference type="ARBA" id="ARBA00022694"/>
    </source>
</evidence>
<dbReference type="KEGG" id="mpp:MICPUCDRAFT_55988"/>
<keyword evidence="4" id="KW-0963">Cytoplasm</keyword>
<evidence type="ECO:0000313" key="13">
    <source>
        <dbReference type="Proteomes" id="UP000001876"/>
    </source>
</evidence>
<organism evidence="13">
    <name type="scientific">Micromonas pusilla (strain CCMP1545)</name>
    <name type="common">Picoplanktonic green alga</name>
    <dbReference type="NCBI Taxonomy" id="564608"/>
    <lineage>
        <taxon>Eukaryota</taxon>
        <taxon>Viridiplantae</taxon>
        <taxon>Chlorophyta</taxon>
        <taxon>Mamiellophyceae</taxon>
        <taxon>Mamiellales</taxon>
        <taxon>Mamiellaceae</taxon>
        <taxon>Micromonas</taxon>
    </lineage>
</organism>
<feature type="compositionally biased region" description="Acidic residues" evidence="11">
    <location>
        <begin position="218"/>
        <end position="245"/>
    </location>
</feature>
<sequence>MTSFAVRLPAPPRHRATPSRAAAARGPLCLRASYAASTADATETMGYERVPDEKEDVGGCNLRCASQRATEKVARMLAASARAGDVICLHGDVGAGKSVFSRAYVRAVAEDARLEVPSPTYLLQQVYDAHCERDAKNPKKLAKTSRPPVHHFDLYRVDDDPARAAKRLGLKTSFAEAACVVEWAERLRHLAPAHRLDVYVSMTSGARKAGQVEVKVSDEEDEEEEAGEAGEDGDGEEEEEEEEIDPAFVDARPRLIKLRPRSQEWVARVGRVHEKLMYSR</sequence>
<dbReference type="GO" id="GO:0005737">
    <property type="term" value="C:cytoplasm"/>
    <property type="evidence" value="ECO:0007669"/>
    <property type="project" value="UniProtKB-SubCell"/>
</dbReference>
<proteinExistence type="inferred from homology"/>
<gene>
    <name evidence="12" type="ORF">MICPUCDRAFT_55988</name>
</gene>
<dbReference type="OMA" id="SWEERIT"/>
<dbReference type="GeneID" id="9682109"/>
<keyword evidence="6" id="KW-0479">Metal-binding</keyword>
<protein>
    <recommendedName>
        <fullName evidence="3">tRNA threonylcarbamoyladenosine biosynthesis protein TsaE</fullName>
    </recommendedName>
    <alternativeName>
        <fullName evidence="10">t(6)A37 threonylcarbamoyladenosine biosynthesis protein TsaE</fullName>
    </alternativeName>
</protein>
<keyword evidence="7" id="KW-0547">Nucleotide-binding</keyword>
<name>C1MNQ1_MICPC</name>
<dbReference type="SUPFAM" id="SSF52540">
    <property type="entry name" value="P-loop containing nucleoside triphosphate hydrolases"/>
    <property type="match status" value="1"/>
</dbReference>
<dbReference type="PANTHER" id="PTHR33540">
    <property type="entry name" value="TRNA THREONYLCARBAMOYLADENOSINE BIOSYNTHESIS PROTEIN TSAE"/>
    <property type="match status" value="1"/>
</dbReference>
<accession>C1MNQ1</accession>
<dbReference type="InterPro" id="IPR003442">
    <property type="entry name" value="T6A_TsaE"/>
</dbReference>
<evidence type="ECO:0000256" key="7">
    <source>
        <dbReference type="ARBA" id="ARBA00022741"/>
    </source>
</evidence>
<evidence type="ECO:0000256" key="10">
    <source>
        <dbReference type="ARBA" id="ARBA00032441"/>
    </source>
</evidence>
<evidence type="ECO:0000256" key="3">
    <source>
        <dbReference type="ARBA" id="ARBA00019010"/>
    </source>
</evidence>
<dbReference type="EMBL" id="GG663737">
    <property type="protein sequence ID" value="EEH58793.1"/>
    <property type="molecule type" value="Genomic_DNA"/>
</dbReference>
<evidence type="ECO:0000256" key="9">
    <source>
        <dbReference type="ARBA" id="ARBA00022842"/>
    </source>
</evidence>
<evidence type="ECO:0000256" key="4">
    <source>
        <dbReference type="ARBA" id="ARBA00022490"/>
    </source>
</evidence>
<feature type="region of interest" description="Disordered" evidence="11">
    <location>
        <begin position="1"/>
        <end position="22"/>
    </location>
</feature>
<evidence type="ECO:0000256" key="11">
    <source>
        <dbReference type="SAM" id="MobiDB-lite"/>
    </source>
</evidence>
<evidence type="ECO:0000256" key="2">
    <source>
        <dbReference type="ARBA" id="ARBA00007599"/>
    </source>
</evidence>
<keyword evidence="9" id="KW-0460">Magnesium</keyword>
<dbReference type="eggNOG" id="ENOG502S3MQ">
    <property type="taxonomic scope" value="Eukaryota"/>
</dbReference>
<evidence type="ECO:0000313" key="12">
    <source>
        <dbReference type="EMBL" id="EEH58793.1"/>
    </source>
</evidence>
<dbReference type="InterPro" id="IPR027417">
    <property type="entry name" value="P-loop_NTPase"/>
</dbReference>
<evidence type="ECO:0000256" key="6">
    <source>
        <dbReference type="ARBA" id="ARBA00022723"/>
    </source>
</evidence>
<evidence type="ECO:0000256" key="1">
    <source>
        <dbReference type="ARBA" id="ARBA00004496"/>
    </source>
</evidence>